<sequence length="1189" mass="122551">MSRMKSALRLTVAGAVSALVAVSAGLPATGADSPGVTIVSVGDRQVVAGKVPGALTGVVPVRGTASPSGDTADPEPGKPLVADAGDSGFVASGERAVLLGSAYGGTAPYSFSWTSPVGELDGANSSSVELDTTDVAAGVYEVTLKVVDASGASTTDAVRVVVYEPATSTLLDQTESDTSPGTAVTGEHLDFPFVVPQGTSRIEVALSFEGAANDYDLEVLDPGGKEAATSGASAGESESASVTTPVAGTWTARAVKFATVPPDEVHVTVTASTTGADPRPQVSTTGPYAFETGTPQTLSGSLAGGTAPVTAGWDLDGDGVFESAGTRVVANLSDGRHLVTFKAMDAAGLERRETTSVLVGQAGLVEGEAPITVVGVADTGINPYHLEFSVGTYPDPDVLARTGNFTKHPSTYIPGYPESAQALPVTLGQGYFPDADSKLWQAATTPIKQGELYWIPGTKIVGAIDTSASSGATSGEDTHPILDDNGHGSGSASVSAGNRYGYCPTCLLVVVEGLDETVAARLPWVDISTNSFGYVGGAPVGPIVNGSEVTKAAAERGQTTLFAAGNGVGNAFDVPVNTWHSDQTGPDWNITVGALRRDNQRAIVGDGIPVHVSAWGDGNLPSACRSGTVGQCAFGGTSAATPYTAGVFGTVLTKVRAAIGDPAAGQKPGQVVAKGLPMDDSIFLADGALTRDELRQAVLKTAFPLNQDNDPSVYPYPLTASSVAATNVLFEGYGAATPNSAGRAVDVLVGAAPMPDRTYEDEFFSYDRAVRDTLWGGFDRDGDGKTDSDALAGGLGLDASQLTTEDAALSTLRKVAQSKNPEVGLRTLGSNPLTYWLHRKVTRSTDPLDCTAANNEQYMDRSDTSGDREPCFDSRVTSVVAAFRPVAIFAATDTLDAPLPAGSKVNVELFLAAETPSVVRPTGVLMATDREIGKGEGLLQPVTASGPTGAACPTLGEACWTKYSFSFEITRPAFTGEALTFQLQLLGARSWAIGHEGAHASKLAIEPAPLPATGFDFGTTITSPAGGSMVYDDQNVVAGGSYSFPDQGEDPAGAGDHPATRVIEVSVDDASFATPVRAVLDENSGTWRADLGKLPAGEHLVYSRARIDTTTSAAATSRFTVEPAASPEWQVVSRNAATDPQAWRPATGLNDWSFQLNTTDHGSGPKTIVVRLTEHGDEIARDTVRATFR</sequence>
<feature type="active site" description="Charge relay system" evidence="4">
    <location>
        <position position="378"/>
    </location>
</feature>
<dbReference type="InterPro" id="IPR015500">
    <property type="entry name" value="Peptidase_S8_subtilisin-rel"/>
</dbReference>
<evidence type="ECO:0000256" key="3">
    <source>
        <dbReference type="ARBA" id="ARBA00022825"/>
    </source>
</evidence>
<evidence type="ECO:0000259" key="7">
    <source>
        <dbReference type="Pfam" id="PF00082"/>
    </source>
</evidence>
<dbReference type="CDD" id="cd00146">
    <property type="entry name" value="PKD"/>
    <property type="match status" value="1"/>
</dbReference>
<dbReference type="OrthoDB" id="3304012at2"/>
<organism evidence="8 9">
    <name type="scientific">Kribbella turkmenica</name>
    <dbReference type="NCBI Taxonomy" id="2530375"/>
    <lineage>
        <taxon>Bacteria</taxon>
        <taxon>Bacillati</taxon>
        <taxon>Actinomycetota</taxon>
        <taxon>Actinomycetes</taxon>
        <taxon>Propionibacteriales</taxon>
        <taxon>Kribbellaceae</taxon>
        <taxon>Kribbella</taxon>
    </lineage>
</organism>
<dbReference type="InterPro" id="IPR013783">
    <property type="entry name" value="Ig-like_fold"/>
</dbReference>
<evidence type="ECO:0000256" key="5">
    <source>
        <dbReference type="SAM" id="MobiDB-lite"/>
    </source>
</evidence>
<dbReference type="Gene3D" id="3.40.50.200">
    <property type="entry name" value="Peptidase S8/S53 domain"/>
    <property type="match status" value="1"/>
</dbReference>
<keyword evidence="2 4" id="KW-0378">Hydrolase</keyword>
<keyword evidence="6" id="KW-0732">Signal</keyword>
<dbReference type="InterPro" id="IPR023828">
    <property type="entry name" value="Peptidase_S8_Ser-AS"/>
</dbReference>
<feature type="compositionally biased region" description="Basic and acidic residues" evidence="5">
    <location>
        <begin position="476"/>
        <end position="486"/>
    </location>
</feature>
<dbReference type="CDD" id="cd00306">
    <property type="entry name" value="Peptidases_S8_S53"/>
    <property type="match status" value="1"/>
</dbReference>
<comment type="caution">
    <text evidence="8">The sequence shown here is derived from an EMBL/GenBank/DDBJ whole genome shotgun (WGS) entry which is preliminary data.</text>
</comment>
<dbReference type="PROSITE" id="PS51892">
    <property type="entry name" value="SUBTILASE"/>
    <property type="match status" value="1"/>
</dbReference>
<gene>
    <name evidence="8" type="ORF">E1218_04795</name>
</gene>
<feature type="domain" description="Peptidase S8/S53" evidence="7">
    <location>
        <begin position="372"/>
        <end position="655"/>
    </location>
</feature>
<evidence type="ECO:0000256" key="6">
    <source>
        <dbReference type="SAM" id="SignalP"/>
    </source>
</evidence>
<name>A0A4R4XF57_9ACTN</name>
<evidence type="ECO:0000256" key="4">
    <source>
        <dbReference type="PROSITE-ProRule" id="PRU01240"/>
    </source>
</evidence>
<feature type="compositionally biased region" description="Low complexity" evidence="5">
    <location>
        <begin position="225"/>
        <end position="241"/>
    </location>
</feature>
<dbReference type="InterPro" id="IPR035986">
    <property type="entry name" value="PKD_dom_sf"/>
</dbReference>
<dbReference type="PRINTS" id="PR00723">
    <property type="entry name" value="SUBTILISIN"/>
</dbReference>
<dbReference type="Proteomes" id="UP000295172">
    <property type="component" value="Unassembled WGS sequence"/>
</dbReference>
<comment type="similarity">
    <text evidence="4">Belongs to the peptidase S8 family.</text>
</comment>
<dbReference type="Pfam" id="PF00082">
    <property type="entry name" value="Peptidase_S8"/>
    <property type="match status" value="1"/>
</dbReference>
<evidence type="ECO:0000256" key="2">
    <source>
        <dbReference type="ARBA" id="ARBA00022801"/>
    </source>
</evidence>
<dbReference type="Gene3D" id="2.60.40.10">
    <property type="entry name" value="Immunoglobulins"/>
    <property type="match status" value="1"/>
</dbReference>
<keyword evidence="9" id="KW-1185">Reference proteome</keyword>
<dbReference type="GO" id="GO:0004252">
    <property type="term" value="F:serine-type endopeptidase activity"/>
    <property type="evidence" value="ECO:0007669"/>
    <property type="project" value="UniProtKB-UniRule"/>
</dbReference>
<protein>
    <recommendedName>
        <fullName evidence="7">Peptidase S8/S53 domain-containing protein</fullName>
    </recommendedName>
</protein>
<keyword evidence="1 4" id="KW-0645">Protease</keyword>
<feature type="region of interest" description="Disordered" evidence="5">
    <location>
        <begin position="468"/>
        <end position="490"/>
    </location>
</feature>
<dbReference type="SUPFAM" id="SSF52743">
    <property type="entry name" value="Subtilisin-like"/>
    <property type="match status" value="1"/>
</dbReference>
<feature type="chain" id="PRO_5039700747" description="Peptidase S8/S53 domain-containing protein" evidence="6">
    <location>
        <begin position="21"/>
        <end position="1189"/>
    </location>
</feature>
<reference evidence="8 9" key="1">
    <citation type="submission" date="2019-02" db="EMBL/GenBank/DDBJ databases">
        <title>Draft genome sequences of novel Actinobacteria.</title>
        <authorList>
            <person name="Sahin N."/>
            <person name="Ay H."/>
            <person name="Saygin H."/>
        </authorList>
    </citation>
    <scope>NUCLEOTIDE SEQUENCE [LARGE SCALE GENOMIC DNA]</scope>
    <source>
        <strain evidence="8 9">16K104</strain>
    </source>
</reference>
<dbReference type="Gene3D" id="2.60.120.380">
    <property type="match status" value="1"/>
</dbReference>
<evidence type="ECO:0000256" key="1">
    <source>
        <dbReference type="ARBA" id="ARBA00022670"/>
    </source>
</evidence>
<dbReference type="AlphaFoldDB" id="A0A4R4XF57"/>
<feature type="signal peptide" evidence="6">
    <location>
        <begin position="1"/>
        <end position="20"/>
    </location>
</feature>
<dbReference type="GO" id="GO:0005975">
    <property type="term" value="P:carbohydrate metabolic process"/>
    <property type="evidence" value="ECO:0007669"/>
    <property type="project" value="UniProtKB-ARBA"/>
</dbReference>
<dbReference type="GO" id="GO:0006508">
    <property type="term" value="P:proteolysis"/>
    <property type="evidence" value="ECO:0007669"/>
    <property type="project" value="UniProtKB-KW"/>
</dbReference>
<evidence type="ECO:0000313" key="8">
    <source>
        <dbReference type="EMBL" id="TDD29345.1"/>
    </source>
</evidence>
<dbReference type="EMBL" id="SMKR01000012">
    <property type="protein sequence ID" value="TDD29345.1"/>
    <property type="molecule type" value="Genomic_DNA"/>
</dbReference>
<feature type="active site" description="Charge relay system" evidence="4">
    <location>
        <position position="638"/>
    </location>
</feature>
<evidence type="ECO:0000313" key="9">
    <source>
        <dbReference type="Proteomes" id="UP000295172"/>
    </source>
</evidence>
<feature type="region of interest" description="Disordered" evidence="5">
    <location>
        <begin position="222"/>
        <end position="245"/>
    </location>
</feature>
<keyword evidence="3 4" id="KW-0720">Serine protease</keyword>
<proteinExistence type="inferred from homology"/>
<dbReference type="PROSITE" id="PS00138">
    <property type="entry name" value="SUBTILASE_SER"/>
    <property type="match status" value="1"/>
</dbReference>
<dbReference type="InterPro" id="IPR036852">
    <property type="entry name" value="Peptidase_S8/S53_dom_sf"/>
</dbReference>
<dbReference type="InterPro" id="IPR000209">
    <property type="entry name" value="Peptidase_S8/S53_dom"/>
</dbReference>
<feature type="active site" description="Charge relay system" evidence="4">
    <location>
        <position position="487"/>
    </location>
</feature>
<accession>A0A4R4XF57</accession>
<dbReference type="SUPFAM" id="SSF49299">
    <property type="entry name" value="PKD domain"/>
    <property type="match status" value="1"/>
</dbReference>